<dbReference type="InterPro" id="IPR010987">
    <property type="entry name" value="Glutathione-S-Trfase_C-like"/>
</dbReference>
<feature type="domain" description="GST C-terminal" evidence="3">
    <location>
        <begin position="117"/>
        <end position="246"/>
    </location>
</feature>
<dbReference type="PANTHER" id="PTHR43968:SF13">
    <property type="entry name" value="GLUTATHIONE TRANSFERASE OMEGA-1"/>
    <property type="match status" value="1"/>
</dbReference>
<dbReference type="GO" id="GO:0045174">
    <property type="term" value="F:glutathione dehydrogenase (ascorbate) activity"/>
    <property type="evidence" value="ECO:0007669"/>
    <property type="project" value="UniProtKB-ARBA"/>
</dbReference>
<evidence type="ECO:0000313" key="5">
    <source>
        <dbReference type="Proteomes" id="UP000799436"/>
    </source>
</evidence>
<dbReference type="EMBL" id="ML995809">
    <property type="protein sequence ID" value="KAF2774092.1"/>
    <property type="molecule type" value="Genomic_DNA"/>
</dbReference>
<dbReference type="CDD" id="cd00299">
    <property type="entry name" value="GST_C_family"/>
    <property type="match status" value="1"/>
</dbReference>
<dbReference type="Pfam" id="PF13410">
    <property type="entry name" value="GST_C_2"/>
    <property type="match status" value="1"/>
</dbReference>
<dbReference type="Gene3D" id="1.20.1050.10">
    <property type="match status" value="1"/>
</dbReference>
<keyword evidence="5" id="KW-1185">Reference proteome</keyword>
<dbReference type="Gene3D" id="3.40.30.10">
    <property type="entry name" value="Glutaredoxin"/>
    <property type="match status" value="1"/>
</dbReference>
<dbReference type="PANTHER" id="PTHR43968">
    <property type="match status" value="1"/>
</dbReference>
<feature type="domain" description="GST N-terminal" evidence="2">
    <location>
        <begin position="32"/>
        <end position="110"/>
    </location>
</feature>
<dbReference type="AlphaFoldDB" id="A0A6G1LNF1"/>
<reference evidence="4" key="1">
    <citation type="journal article" date="2020" name="Stud. Mycol.">
        <title>101 Dothideomycetes genomes: a test case for predicting lifestyles and emergence of pathogens.</title>
        <authorList>
            <person name="Haridas S."/>
            <person name="Albert R."/>
            <person name="Binder M."/>
            <person name="Bloem J."/>
            <person name="Labutti K."/>
            <person name="Salamov A."/>
            <person name="Andreopoulos B."/>
            <person name="Baker S."/>
            <person name="Barry K."/>
            <person name="Bills G."/>
            <person name="Bluhm B."/>
            <person name="Cannon C."/>
            <person name="Castanera R."/>
            <person name="Culley D."/>
            <person name="Daum C."/>
            <person name="Ezra D."/>
            <person name="Gonzalez J."/>
            <person name="Henrissat B."/>
            <person name="Kuo A."/>
            <person name="Liang C."/>
            <person name="Lipzen A."/>
            <person name="Lutzoni F."/>
            <person name="Magnuson J."/>
            <person name="Mondo S."/>
            <person name="Nolan M."/>
            <person name="Ohm R."/>
            <person name="Pangilinan J."/>
            <person name="Park H.-J."/>
            <person name="Ramirez L."/>
            <person name="Alfaro M."/>
            <person name="Sun H."/>
            <person name="Tritt A."/>
            <person name="Yoshinaga Y."/>
            <person name="Zwiers L.-H."/>
            <person name="Turgeon B."/>
            <person name="Goodwin S."/>
            <person name="Spatafora J."/>
            <person name="Crous P."/>
            <person name="Grigoriev I."/>
        </authorList>
    </citation>
    <scope>NUCLEOTIDE SEQUENCE</scope>
    <source>
        <strain evidence="4">CBS 116005</strain>
    </source>
</reference>
<dbReference type="InterPro" id="IPR036282">
    <property type="entry name" value="Glutathione-S-Trfase_C_sf"/>
</dbReference>
<name>A0A6G1LNF1_9PEZI</name>
<dbReference type="GO" id="GO:0004364">
    <property type="term" value="F:glutathione transferase activity"/>
    <property type="evidence" value="ECO:0007669"/>
    <property type="project" value="InterPro"/>
</dbReference>
<dbReference type="SUPFAM" id="SSF47616">
    <property type="entry name" value="GST C-terminal domain-like"/>
    <property type="match status" value="1"/>
</dbReference>
<dbReference type="InterPro" id="IPR040079">
    <property type="entry name" value="Glutathione_S-Trfase"/>
</dbReference>
<dbReference type="PRINTS" id="PR01625">
    <property type="entry name" value="GSTRNSFRASEO"/>
</dbReference>
<dbReference type="InterPro" id="IPR004045">
    <property type="entry name" value="Glutathione_S-Trfase_N"/>
</dbReference>
<dbReference type="SFLD" id="SFLDG00358">
    <property type="entry name" value="Main_(cytGST)"/>
    <property type="match status" value="1"/>
</dbReference>
<gene>
    <name evidence="4" type="ORF">EJ03DRAFT_323432</name>
</gene>
<evidence type="ECO:0000259" key="2">
    <source>
        <dbReference type="PROSITE" id="PS50404"/>
    </source>
</evidence>
<dbReference type="InterPro" id="IPR036249">
    <property type="entry name" value="Thioredoxin-like_sf"/>
</dbReference>
<keyword evidence="4" id="KW-0808">Transferase</keyword>
<dbReference type="SFLD" id="SFLDS00019">
    <property type="entry name" value="Glutathione_Transferase_(cytos"/>
    <property type="match status" value="1"/>
</dbReference>
<proteinExistence type="predicted"/>
<dbReference type="PROSITE" id="PS50405">
    <property type="entry name" value="GST_CTER"/>
    <property type="match status" value="1"/>
</dbReference>
<evidence type="ECO:0000313" key="4">
    <source>
        <dbReference type="EMBL" id="KAF2774092.1"/>
    </source>
</evidence>
<dbReference type="PROSITE" id="PS50404">
    <property type="entry name" value="GST_NTER"/>
    <property type="match status" value="1"/>
</dbReference>
<evidence type="ECO:0000259" key="3">
    <source>
        <dbReference type="PROSITE" id="PS50405"/>
    </source>
</evidence>
<sequence length="270" mass="31544">MANTQPNHPDSQLFPHATGPAKSIVDAHQADLPLKLYSGWFCPFVQRVWTVLEEKKIPYQYMEENPYHKSQRLLKLNPRGLVPTLQYDGKPLYESVVILEFLEDAYPDHGPKLLPTDVYERARTRIWTDFVTSRIIPAFHRFLQFQPMEHQQGLEEARKEFLAKVKEFVDEADKEGPFFLGKEPSLIDFVVAPWIVRLWVFDHFKGGLGVKESDGEWARFWKYKKALEERPSIKNTTSETEHYLPIYERYHKNTAQSELAKATRKGRGVP</sequence>
<organism evidence="4 5">
    <name type="scientific">Teratosphaeria nubilosa</name>
    <dbReference type="NCBI Taxonomy" id="161662"/>
    <lineage>
        <taxon>Eukaryota</taxon>
        <taxon>Fungi</taxon>
        <taxon>Dikarya</taxon>
        <taxon>Ascomycota</taxon>
        <taxon>Pezizomycotina</taxon>
        <taxon>Dothideomycetes</taxon>
        <taxon>Dothideomycetidae</taxon>
        <taxon>Mycosphaerellales</taxon>
        <taxon>Teratosphaeriaceae</taxon>
        <taxon>Teratosphaeria</taxon>
    </lineage>
</organism>
<keyword evidence="1" id="KW-0560">Oxidoreductase</keyword>
<dbReference type="OrthoDB" id="4951845at2759"/>
<dbReference type="SUPFAM" id="SSF52833">
    <property type="entry name" value="Thioredoxin-like"/>
    <property type="match status" value="1"/>
</dbReference>
<dbReference type="InterPro" id="IPR005442">
    <property type="entry name" value="GST_omega"/>
</dbReference>
<accession>A0A6G1LNF1</accession>
<evidence type="ECO:0000256" key="1">
    <source>
        <dbReference type="ARBA" id="ARBA00023002"/>
    </source>
</evidence>
<dbReference type="GO" id="GO:0005737">
    <property type="term" value="C:cytoplasm"/>
    <property type="evidence" value="ECO:0007669"/>
    <property type="project" value="InterPro"/>
</dbReference>
<dbReference type="InterPro" id="IPR050983">
    <property type="entry name" value="GST_Omega/HSP26"/>
</dbReference>
<protein>
    <submittedName>
        <fullName evidence="4">Glutathione transferase omega-1</fullName>
    </submittedName>
</protein>
<dbReference type="Pfam" id="PF13409">
    <property type="entry name" value="GST_N_2"/>
    <property type="match status" value="1"/>
</dbReference>
<dbReference type="Proteomes" id="UP000799436">
    <property type="component" value="Unassembled WGS sequence"/>
</dbReference>